<dbReference type="Proteomes" id="UP000255231">
    <property type="component" value="Unassembled WGS sequence"/>
</dbReference>
<dbReference type="GeneID" id="303673902"/>
<dbReference type="PANTHER" id="PTHR30344">
    <property type="entry name" value="6-PHOSPHOGLUCONOLACTONASE-RELATED"/>
    <property type="match status" value="1"/>
</dbReference>
<dbReference type="SUPFAM" id="SSF51004">
    <property type="entry name" value="C-terminal (heme d1) domain of cytochrome cd1-nitrite reductase"/>
    <property type="match status" value="1"/>
</dbReference>
<evidence type="ECO:0000256" key="3">
    <source>
        <dbReference type="SAM" id="SignalP"/>
    </source>
</evidence>
<reference evidence="5 7" key="2">
    <citation type="submission" date="2018-06" db="EMBL/GenBank/DDBJ databases">
        <authorList>
            <consortium name="Pathogen Informatics"/>
            <person name="Doyle S."/>
        </authorList>
    </citation>
    <scope>NUCLEOTIDE SEQUENCE [LARGE SCALE GENOMIC DNA]</scope>
    <source>
        <strain evidence="5 7">NCTC13560</strain>
    </source>
</reference>
<feature type="chain" id="PRO_5017062319" evidence="3">
    <location>
        <begin position="25"/>
        <end position="373"/>
    </location>
</feature>
<proteinExistence type="inferred from homology"/>
<evidence type="ECO:0000256" key="1">
    <source>
        <dbReference type="ARBA" id="ARBA00005564"/>
    </source>
</evidence>
<dbReference type="EMBL" id="FTMF01000014">
    <property type="protein sequence ID" value="SIR18516.1"/>
    <property type="molecule type" value="Genomic_DNA"/>
</dbReference>
<name>A0A381FCW4_9FLAO</name>
<organism evidence="5 7">
    <name type="scientific">Chryseobacterium indoltheticum</name>
    <dbReference type="NCBI Taxonomy" id="254"/>
    <lineage>
        <taxon>Bacteria</taxon>
        <taxon>Pseudomonadati</taxon>
        <taxon>Bacteroidota</taxon>
        <taxon>Flavobacteriia</taxon>
        <taxon>Flavobacteriales</taxon>
        <taxon>Weeksellaceae</taxon>
        <taxon>Chryseobacterium group</taxon>
        <taxon>Chryseobacterium</taxon>
    </lineage>
</organism>
<dbReference type="Gene3D" id="2.130.10.10">
    <property type="entry name" value="YVTN repeat-like/Quinoprotein amine dehydrogenase"/>
    <property type="match status" value="1"/>
</dbReference>
<evidence type="ECO:0000256" key="2">
    <source>
        <dbReference type="ARBA" id="ARBA00022526"/>
    </source>
</evidence>
<accession>A0A381FCW4</accession>
<dbReference type="InterPro" id="IPR050282">
    <property type="entry name" value="Cycloisomerase_2"/>
</dbReference>
<dbReference type="AlphaFoldDB" id="A0A381FCW4"/>
<feature type="signal peptide" evidence="3">
    <location>
        <begin position="1"/>
        <end position="24"/>
    </location>
</feature>
<dbReference type="GO" id="GO:0017057">
    <property type="term" value="F:6-phosphogluconolactonase activity"/>
    <property type="evidence" value="ECO:0007669"/>
    <property type="project" value="UniProtKB-EC"/>
</dbReference>
<keyword evidence="2" id="KW-0119">Carbohydrate metabolism</keyword>
<dbReference type="Pfam" id="PF10282">
    <property type="entry name" value="Lactonase"/>
    <property type="match status" value="1"/>
</dbReference>
<evidence type="ECO:0000313" key="4">
    <source>
        <dbReference type="EMBL" id="SIR18516.1"/>
    </source>
</evidence>
<gene>
    <name evidence="5" type="primary">pgl</name>
    <name evidence="5" type="ORF">NCTC13560_02489</name>
    <name evidence="4" type="ORF">SAMN05421682_11431</name>
</gene>
<dbReference type="PANTHER" id="PTHR30344:SF1">
    <property type="entry name" value="6-PHOSPHOGLUCONOLACTONASE"/>
    <property type="match status" value="1"/>
</dbReference>
<keyword evidence="2" id="KW-0313">Glucose metabolism</keyword>
<sequence>MKKFFVLTFTFCTWIYFFSQNTYAFFGSFNWDKNTEGIYVYKLDTINGNLSKITTVSGILNPSFLTVSPNGKYIFACTESKTENGGSVSSFEFKPKDESLTFINSEKSGGENPVYLTVHKNGKWLINGNYTEGSVSVYPISEGGKIEPHVQNFQFSEGSVDVKRQNRAHIHSTVFSPNYDYLFLLDLGADKIRTYQFKNENAQPLQEAKTAFTKTTLGSGPRHFTFHPNGKYAYCIEEMGGAVSVYSYENGKLSNLQRIHTHSEKYNDSFESSDVHISPDGKFLYASNRGKENNIAIFSIQNNGTLKTVGYQSTKGKHPRVFGLDPSGKFLIATNTGSGNVVVFKRNFETGTLKKVGKKIKIKNVSCVQIKKY</sequence>
<dbReference type="InterPro" id="IPR011048">
    <property type="entry name" value="Haem_d1_sf"/>
</dbReference>
<dbReference type="EC" id="3.1.1.31" evidence="5"/>
<comment type="similarity">
    <text evidence="1">Belongs to the cycloisomerase 2 family.</text>
</comment>
<evidence type="ECO:0000313" key="7">
    <source>
        <dbReference type="Proteomes" id="UP000255231"/>
    </source>
</evidence>
<dbReference type="GO" id="GO:0006006">
    <property type="term" value="P:glucose metabolic process"/>
    <property type="evidence" value="ECO:0007669"/>
    <property type="project" value="UniProtKB-KW"/>
</dbReference>
<dbReference type="Proteomes" id="UP000185725">
    <property type="component" value="Unassembled WGS sequence"/>
</dbReference>
<evidence type="ECO:0000313" key="5">
    <source>
        <dbReference type="EMBL" id="SUX44377.1"/>
    </source>
</evidence>
<evidence type="ECO:0000313" key="6">
    <source>
        <dbReference type="Proteomes" id="UP000185725"/>
    </source>
</evidence>
<reference evidence="4 6" key="1">
    <citation type="submission" date="2017-01" db="EMBL/GenBank/DDBJ databases">
        <authorList>
            <person name="Varghese N."/>
            <person name="Submissions S."/>
        </authorList>
    </citation>
    <scope>NUCLEOTIDE SEQUENCE [LARGE SCALE GENOMIC DNA]</scope>
    <source>
        <strain evidence="4 6">ATCC 27950</strain>
    </source>
</reference>
<dbReference type="InterPro" id="IPR015943">
    <property type="entry name" value="WD40/YVTN_repeat-like_dom_sf"/>
</dbReference>
<keyword evidence="6" id="KW-1185">Reference proteome</keyword>
<dbReference type="EMBL" id="UFVS01000001">
    <property type="protein sequence ID" value="SUX44377.1"/>
    <property type="molecule type" value="Genomic_DNA"/>
</dbReference>
<dbReference type="InterPro" id="IPR019405">
    <property type="entry name" value="Lactonase_7-beta_prop"/>
</dbReference>
<dbReference type="RefSeq" id="WP_174565106.1">
    <property type="nucleotide sequence ID" value="NZ_CP033929.1"/>
</dbReference>
<keyword evidence="3" id="KW-0732">Signal</keyword>
<keyword evidence="5" id="KW-0378">Hydrolase</keyword>
<protein>
    <submittedName>
        <fullName evidence="4 5">6-phosphogluconolactonase</fullName>
        <ecNumber evidence="5">3.1.1.31</ecNumber>
    </submittedName>
</protein>